<keyword evidence="1" id="KW-0472">Membrane</keyword>
<evidence type="ECO:0000256" key="1">
    <source>
        <dbReference type="SAM" id="Phobius"/>
    </source>
</evidence>
<name>A0A1I4BJB0_9HYPH</name>
<reference evidence="2 3" key="1">
    <citation type="submission" date="2016-10" db="EMBL/GenBank/DDBJ databases">
        <authorList>
            <person name="Varghese N."/>
            <person name="Submissions S."/>
        </authorList>
    </citation>
    <scope>NUCLEOTIDE SEQUENCE [LARGE SCALE GENOMIC DNA]</scope>
    <source>
        <strain evidence="2 3">DSM 21822</strain>
    </source>
</reference>
<accession>A0A1I4BJB0</accession>
<proteinExistence type="predicted"/>
<dbReference type="AlphaFoldDB" id="A0A1I4BJB0"/>
<keyword evidence="3" id="KW-1185">Reference proteome</keyword>
<dbReference type="EMBL" id="FOSL01000010">
    <property type="protein sequence ID" value="SFK68848.1"/>
    <property type="molecule type" value="Genomic_DNA"/>
</dbReference>
<feature type="transmembrane region" description="Helical" evidence="1">
    <location>
        <begin position="20"/>
        <end position="39"/>
    </location>
</feature>
<evidence type="ECO:0000313" key="2">
    <source>
        <dbReference type="EMBL" id="SFK68848.1"/>
    </source>
</evidence>
<gene>
    <name evidence="2" type="ORF">SAMN04488498_110187</name>
</gene>
<organism evidence="2 3">
    <name type="scientific">Neomesorhizobium albiziae</name>
    <dbReference type="NCBI Taxonomy" id="335020"/>
    <lineage>
        <taxon>Bacteria</taxon>
        <taxon>Pseudomonadati</taxon>
        <taxon>Pseudomonadota</taxon>
        <taxon>Alphaproteobacteria</taxon>
        <taxon>Hyphomicrobiales</taxon>
        <taxon>Phyllobacteriaceae</taxon>
        <taxon>Neomesorhizobium</taxon>
    </lineage>
</organism>
<dbReference type="RefSeq" id="WP_280178004.1">
    <property type="nucleotide sequence ID" value="NZ_BSPE01000007.1"/>
</dbReference>
<keyword evidence="1" id="KW-0812">Transmembrane</keyword>
<keyword evidence="1" id="KW-1133">Transmembrane helix</keyword>
<sequence>MKPNTPIVFLGNHRRGLDWPVIVTLALLTAVVAILILLVF</sequence>
<dbReference type="Proteomes" id="UP000323300">
    <property type="component" value="Unassembled WGS sequence"/>
</dbReference>
<protein>
    <submittedName>
        <fullName evidence="2">Uncharacterized protein</fullName>
    </submittedName>
</protein>
<evidence type="ECO:0000313" key="3">
    <source>
        <dbReference type="Proteomes" id="UP000323300"/>
    </source>
</evidence>